<gene>
    <name evidence="1" type="ORF">FSB_LOCUS54941</name>
</gene>
<dbReference type="EMBL" id="OIVN01006177">
    <property type="protein sequence ID" value="SPD27059.1"/>
    <property type="molecule type" value="Genomic_DNA"/>
</dbReference>
<reference evidence="1" key="1">
    <citation type="submission" date="2018-02" db="EMBL/GenBank/DDBJ databases">
        <authorList>
            <person name="Cohen D.B."/>
            <person name="Kent A.D."/>
        </authorList>
    </citation>
    <scope>NUCLEOTIDE SEQUENCE</scope>
</reference>
<accession>A0A2N9ISE9</accession>
<dbReference type="AlphaFoldDB" id="A0A2N9ISE9"/>
<name>A0A2N9ISE9_FAGSY</name>
<proteinExistence type="predicted"/>
<evidence type="ECO:0000313" key="1">
    <source>
        <dbReference type="EMBL" id="SPD27059.1"/>
    </source>
</evidence>
<sequence>MASMAGPSNFSLSLRLPHRKMISPFSLTASLTSPSLKLTAHSHSLDFGEPVCVVM</sequence>
<protein>
    <submittedName>
        <fullName evidence="1">Uncharacterized protein</fullName>
    </submittedName>
</protein>
<organism evidence="1">
    <name type="scientific">Fagus sylvatica</name>
    <name type="common">Beechnut</name>
    <dbReference type="NCBI Taxonomy" id="28930"/>
    <lineage>
        <taxon>Eukaryota</taxon>
        <taxon>Viridiplantae</taxon>
        <taxon>Streptophyta</taxon>
        <taxon>Embryophyta</taxon>
        <taxon>Tracheophyta</taxon>
        <taxon>Spermatophyta</taxon>
        <taxon>Magnoliopsida</taxon>
        <taxon>eudicotyledons</taxon>
        <taxon>Gunneridae</taxon>
        <taxon>Pentapetalae</taxon>
        <taxon>rosids</taxon>
        <taxon>fabids</taxon>
        <taxon>Fagales</taxon>
        <taxon>Fagaceae</taxon>
        <taxon>Fagus</taxon>
    </lineage>
</organism>